<dbReference type="InParanoid" id="A0A2J7QC08"/>
<evidence type="ECO:0000256" key="3">
    <source>
        <dbReference type="SAM" id="MobiDB-lite"/>
    </source>
</evidence>
<dbReference type="InterPro" id="IPR035979">
    <property type="entry name" value="RBD_domain_sf"/>
</dbReference>
<proteinExistence type="predicted"/>
<feature type="compositionally biased region" description="Basic and acidic residues" evidence="3">
    <location>
        <begin position="238"/>
        <end position="248"/>
    </location>
</feature>
<feature type="compositionally biased region" description="Basic and acidic residues" evidence="3">
    <location>
        <begin position="359"/>
        <end position="410"/>
    </location>
</feature>
<dbReference type="GO" id="GO:0000398">
    <property type="term" value="P:mRNA splicing, via spliceosome"/>
    <property type="evidence" value="ECO:0007669"/>
    <property type="project" value="InterPro"/>
</dbReference>
<dbReference type="STRING" id="105785.A0A2J7QC08"/>
<dbReference type="PANTHER" id="PTHR45880:SF1">
    <property type="entry name" value="RNA-BINDING MOTIF PROTEIN, X-LINKED 2"/>
    <property type="match status" value="1"/>
</dbReference>
<evidence type="ECO:0000313" key="5">
    <source>
        <dbReference type="EMBL" id="PNF26126.1"/>
    </source>
</evidence>
<feature type="region of interest" description="Disordered" evidence="3">
    <location>
        <begin position="132"/>
        <end position="248"/>
    </location>
</feature>
<feature type="compositionally biased region" description="Basic residues" evidence="3">
    <location>
        <begin position="205"/>
        <end position="225"/>
    </location>
</feature>
<protein>
    <recommendedName>
        <fullName evidence="4">RRM domain-containing protein</fullName>
    </recommendedName>
</protein>
<dbReference type="SUPFAM" id="SSF54928">
    <property type="entry name" value="RNA-binding domain, RBD"/>
    <property type="match status" value="1"/>
</dbReference>
<dbReference type="EMBL" id="NEVH01016292">
    <property type="protein sequence ID" value="PNF26126.1"/>
    <property type="molecule type" value="Genomic_DNA"/>
</dbReference>
<dbReference type="CDD" id="cd12411">
    <property type="entry name" value="RRM_ist3_like"/>
    <property type="match status" value="1"/>
</dbReference>
<name>A0A2J7QC08_9NEOP</name>
<dbReference type="InterPro" id="IPR045844">
    <property type="entry name" value="RRM_Ist3-like"/>
</dbReference>
<organism evidence="5 6">
    <name type="scientific">Cryptotermes secundus</name>
    <dbReference type="NCBI Taxonomy" id="105785"/>
    <lineage>
        <taxon>Eukaryota</taxon>
        <taxon>Metazoa</taxon>
        <taxon>Ecdysozoa</taxon>
        <taxon>Arthropoda</taxon>
        <taxon>Hexapoda</taxon>
        <taxon>Insecta</taxon>
        <taxon>Pterygota</taxon>
        <taxon>Neoptera</taxon>
        <taxon>Polyneoptera</taxon>
        <taxon>Dictyoptera</taxon>
        <taxon>Blattodea</taxon>
        <taxon>Blattoidea</taxon>
        <taxon>Termitoidae</taxon>
        <taxon>Kalotermitidae</taxon>
        <taxon>Cryptotermitinae</taxon>
        <taxon>Cryptotermes</taxon>
    </lineage>
</organism>
<dbReference type="PANTHER" id="PTHR45880">
    <property type="entry name" value="RNA-BINDING MOTIF PROTEIN, X-LINKED 2"/>
    <property type="match status" value="1"/>
</dbReference>
<evidence type="ECO:0000313" key="6">
    <source>
        <dbReference type="Proteomes" id="UP000235965"/>
    </source>
</evidence>
<dbReference type="InterPro" id="IPR000504">
    <property type="entry name" value="RRM_dom"/>
</dbReference>
<dbReference type="Pfam" id="PF00076">
    <property type="entry name" value="RRM_1"/>
    <property type="match status" value="1"/>
</dbReference>
<dbReference type="GO" id="GO:0071013">
    <property type="term" value="C:catalytic step 2 spliceosome"/>
    <property type="evidence" value="ECO:0007669"/>
    <property type="project" value="TreeGrafter"/>
</dbReference>
<dbReference type="GO" id="GO:0003723">
    <property type="term" value="F:RNA binding"/>
    <property type="evidence" value="ECO:0007669"/>
    <property type="project" value="UniProtKB-UniRule"/>
</dbReference>
<feature type="domain" description="RRM" evidence="4">
    <location>
        <begin position="34"/>
        <end position="112"/>
    </location>
</feature>
<feature type="compositionally biased region" description="Basic residues" evidence="3">
    <location>
        <begin position="152"/>
        <end position="173"/>
    </location>
</feature>
<keyword evidence="6" id="KW-1185">Reference proteome</keyword>
<comment type="caution">
    <text evidence="5">The sequence shown here is derived from an EMBL/GenBank/DDBJ whole genome shotgun (WGS) entry which is preliminary data.</text>
</comment>
<feature type="compositionally biased region" description="Basic and acidic residues" evidence="3">
    <location>
        <begin position="277"/>
        <end position="336"/>
    </location>
</feature>
<feature type="compositionally biased region" description="Low complexity" evidence="3">
    <location>
        <begin position="174"/>
        <end position="194"/>
    </location>
</feature>
<evidence type="ECO:0000259" key="4">
    <source>
        <dbReference type="PROSITE" id="PS50102"/>
    </source>
</evidence>
<dbReference type="SMART" id="SM00360">
    <property type="entry name" value="RRM"/>
    <property type="match status" value="1"/>
</dbReference>
<evidence type="ECO:0000256" key="1">
    <source>
        <dbReference type="ARBA" id="ARBA00022884"/>
    </source>
</evidence>
<dbReference type="AlphaFoldDB" id="A0A2J7QC08"/>
<dbReference type="Proteomes" id="UP000235965">
    <property type="component" value="Unassembled WGS sequence"/>
</dbReference>
<reference evidence="5 6" key="1">
    <citation type="submission" date="2017-12" db="EMBL/GenBank/DDBJ databases">
        <title>Hemimetabolous genomes reveal molecular basis of termite eusociality.</title>
        <authorList>
            <person name="Harrison M.C."/>
            <person name="Jongepier E."/>
            <person name="Robertson H.M."/>
            <person name="Arning N."/>
            <person name="Bitard-Feildel T."/>
            <person name="Chao H."/>
            <person name="Childers C.P."/>
            <person name="Dinh H."/>
            <person name="Doddapaneni H."/>
            <person name="Dugan S."/>
            <person name="Gowin J."/>
            <person name="Greiner C."/>
            <person name="Han Y."/>
            <person name="Hu H."/>
            <person name="Hughes D.S.T."/>
            <person name="Huylmans A.-K."/>
            <person name="Kemena C."/>
            <person name="Kremer L.P.M."/>
            <person name="Lee S.L."/>
            <person name="Lopez-Ezquerra A."/>
            <person name="Mallet L."/>
            <person name="Monroy-Kuhn J.M."/>
            <person name="Moser A."/>
            <person name="Murali S.C."/>
            <person name="Muzny D.M."/>
            <person name="Otani S."/>
            <person name="Piulachs M.-D."/>
            <person name="Poelchau M."/>
            <person name="Qu J."/>
            <person name="Schaub F."/>
            <person name="Wada-Katsumata A."/>
            <person name="Worley K.C."/>
            <person name="Xie Q."/>
            <person name="Ylla G."/>
            <person name="Poulsen M."/>
            <person name="Gibbs R.A."/>
            <person name="Schal C."/>
            <person name="Richards S."/>
            <person name="Belles X."/>
            <person name="Korb J."/>
            <person name="Bornberg-Bauer E."/>
        </authorList>
    </citation>
    <scope>NUCLEOTIDE SEQUENCE [LARGE SCALE GENOMIC DNA]</scope>
    <source>
        <tissue evidence="5">Whole body</tissue>
    </source>
</reference>
<dbReference type="OrthoDB" id="2573941at2759"/>
<keyword evidence="1 2" id="KW-0694">RNA-binding</keyword>
<dbReference type="InterPro" id="IPR012677">
    <property type="entry name" value="Nucleotide-bd_a/b_plait_sf"/>
</dbReference>
<dbReference type="InterPro" id="IPR051847">
    <property type="entry name" value="RNA_proc/Spliceosome_comp"/>
</dbReference>
<sequence length="410" mass="47718">MNPMTNVKNIKKLSELELKRSLKTSWHDQYKDSAWIFIGGLPYNLTEGDVICVFSQYGEVVNLNLVRDKATGKSKGFCFLCYEDQRSTALAVDNLNGIKLLGRTIRVDHVADYKPPKDSDKLDEDTRKLHAEGCAPSHGTLPMKHEEEKKDKSKTKSKKEKKKKRKKNKKKKQVSSSEESSSDNSNSRSGSESDMNSEDSVASPRNKKPKHSTKKGGKKRKKKLKVATSDSDTSTENETIRESREKRRKLVEKIKTLEAVLNYTRKAAKKPGVSEESSSKSRPEESVDKAHDEYYSRKSEKSSTSERADKQKNHYYENGTSDRKANRDDSVSRRQEQAAGEAGECDDRRWRRSNGTNTSRDRERFRPQERSRDRDRDWDHNRFRARDRERFTRDRDRDKHWDRGQERYRR</sequence>
<gene>
    <name evidence="5" type="ORF">B7P43_G04445</name>
</gene>
<dbReference type="GO" id="GO:0005686">
    <property type="term" value="C:U2 snRNP"/>
    <property type="evidence" value="ECO:0007669"/>
    <property type="project" value="TreeGrafter"/>
</dbReference>
<accession>A0A2J7QC08</accession>
<dbReference type="PROSITE" id="PS50102">
    <property type="entry name" value="RRM"/>
    <property type="match status" value="1"/>
</dbReference>
<dbReference type="FunFam" id="3.30.70.330:FF:000962">
    <property type="entry name" value="RBMX2 ortholog"/>
    <property type="match status" value="1"/>
</dbReference>
<evidence type="ECO:0000256" key="2">
    <source>
        <dbReference type="PROSITE-ProRule" id="PRU00176"/>
    </source>
</evidence>
<feature type="region of interest" description="Disordered" evidence="3">
    <location>
        <begin position="262"/>
        <end position="410"/>
    </location>
</feature>
<dbReference type="GO" id="GO:0071011">
    <property type="term" value="C:precatalytic spliceosome"/>
    <property type="evidence" value="ECO:0007669"/>
    <property type="project" value="TreeGrafter"/>
</dbReference>
<dbReference type="Gene3D" id="3.30.70.330">
    <property type="match status" value="1"/>
</dbReference>